<feature type="domain" description="F-box" evidence="4">
    <location>
        <begin position="85"/>
        <end position="130"/>
    </location>
</feature>
<evidence type="ECO:0000256" key="1">
    <source>
        <dbReference type="ARBA" id="ARBA00022614"/>
    </source>
</evidence>
<feature type="compositionally biased region" description="Basic residues" evidence="3">
    <location>
        <begin position="1"/>
        <end position="12"/>
    </location>
</feature>
<dbReference type="SUPFAM" id="SSF52058">
    <property type="entry name" value="L domain-like"/>
    <property type="match status" value="1"/>
</dbReference>
<protein>
    <recommendedName>
        <fullName evidence="4">F-box domain-containing protein</fullName>
    </recommendedName>
</protein>
<sequence length="420" mass="45968">MKRKRTEKRKGKAATSDTASQAPPVSTAETITAPSETNALIILHTLGNMQAAMATIQTDVAAIKGNQQRLSNQVHELQNRQKKFFTRLKDLPLEVIAQIFSWIPVQSVLKYRRLSTAINQVLLTNQFAVLNVRMSDFHEVSTHSIGGLWLVLPPSYQTAVAKAVAGEINSIVGGKFNHTKKELPESIARLTAVERINLGGCTLTGSIPDVFGALKNLTYLLLRGNKLTGPLPSSFSLLSGLRFLDLSHNQLSGEFPALPNLNDLDSLSVENNRFTGPIPTMFGKPNKLTKLNGWHNCFNVIPATITQLTNLEHLRISKNPISSEIPAHLWNLPSLRVLDISSCNMFGSLAVDNNVYGDDSNDSDDSDDSEPEPLPQPESESELESESSESEPQSESDSESETESQSESESEDSDSDSDSE</sequence>
<keyword evidence="6" id="KW-1185">Reference proteome</keyword>
<accession>A0A507DL00</accession>
<dbReference type="PANTHER" id="PTHR48010:SF58">
    <property type="entry name" value="RECEPTOR PROTEIN KINASE-LIKE PROTEIN ZAR1"/>
    <property type="match status" value="1"/>
</dbReference>
<feature type="region of interest" description="Disordered" evidence="3">
    <location>
        <begin position="1"/>
        <end position="29"/>
    </location>
</feature>
<feature type="compositionally biased region" description="Polar residues" evidence="3">
    <location>
        <begin position="15"/>
        <end position="29"/>
    </location>
</feature>
<dbReference type="OrthoDB" id="676979at2759"/>
<keyword evidence="2" id="KW-0677">Repeat</keyword>
<dbReference type="InterPro" id="IPR036047">
    <property type="entry name" value="F-box-like_dom_sf"/>
</dbReference>
<comment type="caution">
    <text evidence="5">The sequence shown here is derived from an EMBL/GenBank/DDBJ whole genome shotgun (WGS) entry which is preliminary data.</text>
</comment>
<gene>
    <name evidence="5" type="ORF">CcCBS67573_g09895</name>
</gene>
<dbReference type="SUPFAM" id="SSF81383">
    <property type="entry name" value="F-box domain"/>
    <property type="match status" value="1"/>
</dbReference>
<dbReference type="Pfam" id="PF12799">
    <property type="entry name" value="LRR_4"/>
    <property type="match status" value="1"/>
</dbReference>
<feature type="region of interest" description="Disordered" evidence="3">
    <location>
        <begin position="355"/>
        <end position="420"/>
    </location>
</feature>
<dbReference type="Gene3D" id="3.80.10.10">
    <property type="entry name" value="Ribonuclease Inhibitor"/>
    <property type="match status" value="2"/>
</dbReference>
<feature type="compositionally biased region" description="Acidic residues" evidence="3">
    <location>
        <begin position="379"/>
        <end position="420"/>
    </location>
</feature>
<dbReference type="InterPro" id="IPR001810">
    <property type="entry name" value="F-box_dom"/>
</dbReference>
<dbReference type="PROSITE" id="PS50181">
    <property type="entry name" value="FBOX"/>
    <property type="match status" value="1"/>
</dbReference>
<proteinExistence type="predicted"/>
<evidence type="ECO:0000256" key="2">
    <source>
        <dbReference type="ARBA" id="ARBA00022737"/>
    </source>
</evidence>
<dbReference type="InterPro" id="IPR050994">
    <property type="entry name" value="At_inactive_RLKs"/>
</dbReference>
<reference evidence="5 6" key="1">
    <citation type="journal article" date="2019" name="Sci. Rep.">
        <title>Comparative genomics of chytrid fungi reveal insights into the obligate biotrophic and pathogenic lifestyle of Synchytrium endobioticum.</title>
        <authorList>
            <person name="van de Vossenberg B.T.L.H."/>
            <person name="Warris S."/>
            <person name="Nguyen H.D.T."/>
            <person name="van Gent-Pelzer M.P.E."/>
            <person name="Joly D.L."/>
            <person name="van de Geest H.C."/>
            <person name="Bonants P.J.M."/>
            <person name="Smith D.S."/>
            <person name="Levesque C.A."/>
            <person name="van der Lee T.A.J."/>
        </authorList>
    </citation>
    <scope>NUCLEOTIDE SEQUENCE [LARGE SCALE GENOMIC DNA]</scope>
    <source>
        <strain evidence="5 6">CBS 675.73</strain>
    </source>
</reference>
<feature type="compositionally biased region" description="Acidic residues" evidence="3">
    <location>
        <begin position="359"/>
        <end position="371"/>
    </location>
</feature>
<name>A0A507DL00_9FUNG</name>
<keyword evidence="1" id="KW-0433">Leucine-rich repeat</keyword>
<evidence type="ECO:0000259" key="4">
    <source>
        <dbReference type="PROSITE" id="PS50181"/>
    </source>
</evidence>
<dbReference type="PANTHER" id="PTHR48010">
    <property type="entry name" value="OS05G0588300 PROTEIN"/>
    <property type="match status" value="1"/>
</dbReference>
<dbReference type="InterPro" id="IPR032675">
    <property type="entry name" value="LRR_dom_sf"/>
</dbReference>
<dbReference type="Pfam" id="PF13855">
    <property type="entry name" value="LRR_8"/>
    <property type="match status" value="1"/>
</dbReference>
<evidence type="ECO:0000313" key="6">
    <source>
        <dbReference type="Proteomes" id="UP000320333"/>
    </source>
</evidence>
<evidence type="ECO:0000256" key="3">
    <source>
        <dbReference type="SAM" id="MobiDB-lite"/>
    </source>
</evidence>
<dbReference type="STRING" id="246404.A0A507DL00"/>
<dbReference type="AlphaFoldDB" id="A0A507DL00"/>
<dbReference type="InterPro" id="IPR025875">
    <property type="entry name" value="Leu-rich_rpt_4"/>
</dbReference>
<evidence type="ECO:0000313" key="5">
    <source>
        <dbReference type="EMBL" id="TPX52332.1"/>
    </source>
</evidence>
<dbReference type="Proteomes" id="UP000320333">
    <property type="component" value="Unassembled WGS sequence"/>
</dbReference>
<dbReference type="InterPro" id="IPR001611">
    <property type="entry name" value="Leu-rich_rpt"/>
</dbReference>
<dbReference type="EMBL" id="QEAP01001050">
    <property type="protein sequence ID" value="TPX52332.1"/>
    <property type="molecule type" value="Genomic_DNA"/>
</dbReference>
<dbReference type="PROSITE" id="PS51450">
    <property type="entry name" value="LRR"/>
    <property type="match status" value="1"/>
</dbReference>
<organism evidence="5 6">
    <name type="scientific">Chytriomyces confervae</name>
    <dbReference type="NCBI Taxonomy" id="246404"/>
    <lineage>
        <taxon>Eukaryota</taxon>
        <taxon>Fungi</taxon>
        <taxon>Fungi incertae sedis</taxon>
        <taxon>Chytridiomycota</taxon>
        <taxon>Chytridiomycota incertae sedis</taxon>
        <taxon>Chytridiomycetes</taxon>
        <taxon>Chytridiales</taxon>
        <taxon>Chytriomycetaceae</taxon>
        <taxon>Chytriomyces</taxon>
    </lineage>
</organism>
<dbReference type="FunFam" id="3.80.10.10:FF:000041">
    <property type="entry name" value="LRR receptor-like serine/threonine-protein kinase ERECTA"/>
    <property type="match status" value="2"/>
</dbReference>